<evidence type="ECO:0000259" key="9">
    <source>
        <dbReference type="Pfam" id="PF20730"/>
    </source>
</evidence>
<keyword evidence="11" id="KW-1185">Reference proteome</keyword>
<dbReference type="Gene3D" id="3.30.240.20">
    <property type="entry name" value="bsu07140 like domains"/>
    <property type="match status" value="2"/>
</dbReference>
<accession>A0A3S5DPM4</accession>
<gene>
    <name evidence="10" type="primary">yetF_1</name>
    <name evidence="10" type="ORF">NCTC11466_01623</name>
</gene>
<dbReference type="AlphaFoldDB" id="A0A3S5DPM4"/>
<feature type="domain" description="YetF C-terminal" evidence="8">
    <location>
        <begin position="82"/>
        <end position="200"/>
    </location>
</feature>
<dbReference type="KEGG" id="clap:NCTC11466_01623"/>
<dbReference type="EMBL" id="LR134201">
    <property type="protein sequence ID" value="VEB96458.1"/>
    <property type="molecule type" value="Genomic_DNA"/>
</dbReference>
<dbReference type="GO" id="GO:0005886">
    <property type="term" value="C:plasma membrane"/>
    <property type="evidence" value="ECO:0007669"/>
    <property type="project" value="UniProtKB-SubCell"/>
</dbReference>
<proteinExistence type="inferred from homology"/>
<feature type="domain" description="YetF-like N-terminal transmembrane" evidence="9">
    <location>
        <begin position="6"/>
        <end position="79"/>
    </location>
</feature>
<dbReference type="PANTHER" id="PTHR34582">
    <property type="entry name" value="UPF0702 TRANSMEMBRANE PROTEIN YCAP"/>
    <property type="match status" value="1"/>
</dbReference>
<keyword evidence="3" id="KW-1003">Cell membrane</keyword>
<protein>
    <submittedName>
        <fullName evidence="10">Protein of uncharacterized function (DUF421)</fullName>
    </submittedName>
</protein>
<evidence type="ECO:0000256" key="6">
    <source>
        <dbReference type="ARBA" id="ARBA00023136"/>
    </source>
</evidence>
<feature type="transmembrane region" description="Helical" evidence="7">
    <location>
        <begin position="6"/>
        <end position="24"/>
    </location>
</feature>
<reference evidence="10 11" key="1">
    <citation type="submission" date="2018-12" db="EMBL/GenBank/DDBJ databases">
        <authorList>
            <consortium name="Pathogen Informatics"/>
        </authorList>
    </citation>
    <scope>NUCLEOTIDE SEQUENCE [LARGE SCALE GENOMIC DNA]</scope>
    <source>
        <strain evidence="10 11">NCTC11466</strain>
    </source>
</reference>
<keyword evidence="5 7" id="KW-1133">Transmembrane helix</keyword>
<dbReference type="InterPro" id="IPR007353">
    <property type="entry name" value="DUF421"/>
</dbReference>
<comment type="subcellular location">
    <subcellularLocation>
        <location evidence="1">Cell membrane</location>
        <topology evidence="1">Multi-pass membrane protein</topology>
    </subcellularLocation>
</comment>
<evidence type="ECO:0000256" key="1">
    <source>
        <dbReference type="ARBA" id="ARBA00004651"/>
    </source>
</evidence>
<dbReference type="OrthoDB" id="9778331at2"/>
<dbReference type="InterPro" id="IPR048454">
    <property type="entry name" value="YetF_N"/>
</dbReference>
<dbReference type="RefSeq" id="WP_126355748.1">
    <property type="nucleotide sequence ID" value="NZ_LR134201.1"/>
</dbReference>
<evidence type="ECO:0000256" key="7">
    <source>
        <dbReference type="SAM" id="Phobius"/>
    </source>
</evidence>
<evidence type="ECO:0000256" key="4">
    <source>
        <dbReference type="ARBA" id="ARBA00022692"/>
    </source>
</evidence>
<evidence type="ECO:0000313" key="10">
    <source>
        <dbReference type="EMBL" id="VEB96458.1"/>
    </source>
</evidence>
<dbReference type="InterPro" id="IPR023090">
    <property type="entry name" value="UPF0702_alpha/beta_dom_sf"/>
</dbReference>
<name>A0A3S5DPM4_9ENTR</name>
<evidence type="ECO:0000256" key="2">
    <source>
        <dbReference type="ARBA" id="ARBA00006448"/>
    </source>
</evidence>
<feature type="transmembrane region" description="Helical" evidence="7">
    <location>
        <begin position="36"/>
        <end position="53"/>
    </location>
</feature>
<keyword evidence="6 7" id="KW-0472">Membrane</keyword>
<dbReference type="Proteomes" id="UP000274122">
    <property type="component" value="Chromosome"/>
</dbReference>
<evidence type="ECO:0000256" key="5">
    <source>
        <dbReference type="ARBA" id="ARBA00022989"/>
    </source>
</evidence>
<feature type="transmembrane region" description="Helical" evidence="7">
    <location>
        <begin position="59"/>
        <end position="79"/>
    </location>
</feature>
<dbReference type="Pfam" id="PF04239">
    <property type="entry name" value="DUF421"/>
    <property type="match status" value="1"/>
</dbReference>
<evidence type="ECO:0000256" key="3">
    <source>
        <dbReference type="ARBA" id="ARBA00022475"/>
    </source>
</evidence>
<keyword evidence="4 7" id="KW-0812">Transmembrane</keyword>
<dbReference type="Pfam" id="PF20730">
    <property type="entry name" value="YetF_N"/>
    <property type="match status" value="1"/>
</dbReference>
<evidence type="ECO:0000313" key="11">
    <source>
        <dbReference type="Proteomes" id="UP000274122"/>
    </source>
</evidence>
<evidence type="ECO:0000259" key="8">
    <source>
        <dbReference type="Pfam" id="PF04239"/>
    </source>
</evidence>
<dbReference type="PANTHER" id="PTHR34582:SF6">
    <property type="entry name" value="UPF0702 TRANSMEMBRANE PROTEIN YCAP"/>
    <property type="match status" value="1"/>
</dbReference>
<organism evidence="10 11">
    <name type="scientific">Cedecea lapagei</name>
    <dbReference type="NCBI Taxonomy" id="158823"/>
    <lineage>
        <taxon>Bacteria</taxon>
        <taxon>Pseudomonadati</taxon>
        <taxon>Pseudomonadota</taxon>
        <taxon>Gammaproteobacteria</taxon>
        <taxon>Enterobacterales</taxon>
        <taxon>Enterobacteriaceae</taxon>
        <taxon>Cedecea</taxon>
    </lineage>
</organism>
<sequence>MMFYGYVLIKFIIGFVIVITHLNLSGKTQLSQMTPVDFIGNFVLGGIIGGVIYSDAIPLYQYIIVLLLGVSLISSLNWVSKHVYRLRAVTIGEPIPIIKDGKFLMDNILRKKNKIDIINVSSQLHSQGIHSFQQVRYAQIEPGGQLTVVCEGSEMPSIIMMKDGKIRFYELESVDKDEAWLKEQMTRLSIKPEDVFIAEFWGGEIHFILNSGEKRH</sequence>
<comment type="similarity">
    <text evidence="2">Belongs to the UPF0702 family.</text>
</comment>